<dbReference type="Proteomes" id="UP000056252">
    <property type="component" value="Chromosome"/>
</dbReference>
<dbReference type="GO" id="GO:0006364">
    <property type="term" value="P:rRNA processing"/>
    <property type="evidence" value="ECO:0007669"/>
    <property type="project" value="UniProtKB-KW"/>
</dbReference>
<dbReference type="InterPro" id="IPR019614">
    <property type="entry name" value="SAM-dep_methyl-trfase"/>
</dbReference>
<dbReference type="eggNOG" id="COG1092">
    <property type="taxonomic scope" value="Bacteria"/>
</dbReference>
<dbReference type="InterPro" id="IPR015947">
    <property type="entry name" value="PUA-like_sf"/>
</dbReference>
<feature type="domain" description="PUA" evidence="9">
    <location>
        <begin position="4"/>
        <end position="87"/>
    </location>
</feature>
<dbReference type="InterPro" id="IPR041532">
    <property type="entry name" value="RlmI-like_PUA"/>
</dbReference>
<dbReference type="AlphaFoldDB" id="A0A0S2KNF2"/>
<evidence type="ECO:0000256" key="5">
    <source>
        <dbReference type="ARBA" id="ARBA00022679"/>
    </source>
</evidence>
<dbReference type="OrthoDB" id="9805492at2"/>
<dbReference type="CDD" id="cd11572">
    <property type="entry name" value="RlmI_M_like"/>
    <property type="match status" value="1"/>
</dbReference>
<comment type="similarity">
    <text evidence="8">Belongs to the methyltransferase superfamily. RlmI family.</text>
</comment>
<dbReference type="InterPro" id="IPR029063">
    <property type="entry name" value="SAM-dependent_MTases_sf"/>
</dbReference>
<dbReference type="PANTHER" id="PTHR42873">
    <property type="entry name" value="RIBOSOMAL RNA LARGE SUBUNIT METHYLTRANSFERASE"/>
    <property type="match status" value="1"/>
</dbReference>
<organism evidence="10 11">
    <name type="scientific">Hoylesella enoeca</name>
    <dbReference type="NCBI Taxonomy" id="76123"/>
    <lineage>
        <taxon>Bacteria</taxon>
        <taxon>Pseudomonadati</taxon>
        <taxon>Bacteroidota</taxon>
        <taxon>Bacteroidia</taxon>
        <taxon>Bacteroidales</taxon>
        <taxon>Prevotellaceae</taxon>
        <taxon>Hoylesella</taxon>
    </lineage>
</organism>
<dbReference type="EMBL" id="CP013195">
    <property type="protein sequence ID" value="ALO49846.1"/>
    <property type="molecule type" value="Genomic_DNA"/>
</dbReference>
<dbReference type="STRING" id="76123.AS203_04015"/>
<dbReference type="Gene3D" id="3.30.750.80">
    <property type="entry name" value="RNA methyltransferase domain (HRMD) like"/>
    <property type="match status" value="1"/>
</dbReference>
<dbReference type="CDD" id="cd02440">
    <property type="entry name" value="AdoMet_MTases"/>
    <property type="match status" value="1"/>
</dbReference>
<name>A0A0S2KNF2_9BACT</name>
<dbReference type="SMART" id="SM00359">
    <property type="entry name" value="PUA"/>
    <property type="match status" value="1"/>
</dbReference>
<proteinExistence type="inferred from homology"/>
<keyword evidence="3" id="KW-0698">rRNA processing</keyword>
<protein>
    <submittedName>
        <fullName evidence="10">SAM-dependent methyltransferase</fullName>
    </submittedName>
</protein>
<dbReference type="Pfam" id="PF17785">
    <property type="entry name" value="PUA_3"/>
    <property type="match status" value="1"/>
</dbReference>
<dbReference type="Gene3D" id="2.30.130.10">
    <property type="entry name" value="PUA domain"/>
    <property type="match status" value="1"/>
</dbReference>
<keyword evidence="11" id="KW-1185">Reference proteome</keyword>
<keyword evidence="2" id="KW-0963">Cytoplasm</keyword>
<reference evidence="11" key="1">
    <citation type="submission" date="2015-11" db="EMBL/GenBank/DDBJ databases">
        <authorList>
            <person name="Holder M.E."/>
            <person name="Ajami N.J."/>
            <person name="Petrosino J.F."/>
        </authorList>
    </citation>
    <scope>NUCLEOTIDE SEQUENCE [LARGE SCALE GENOMIC DNA]</scope>
    <source>
        <strain evidence="11">F0113</strain>
    </source>
</reference>
<evidence type="ECO:0000256" key="8">
    <source>
        <dbReference type="ARBA" id="ARBA00038091"/>
    </source>
</evidence>
<keyword evidence="5 10" id="KW-0808">Transferase</keyword>
<evidence type="ECO:0000256" key="2">
    <source>
        <dbReference type="ARBA" id="ARBA00022490"/>
    </source>
</evidence>
<dbReference type="SUPFAM" id="SSF53335">
    <property type="entry name" value="S-adenosyl-L-methionine-dependent methyltransferases"/>
    <property type="match status" value="1"/>
</dbReference>
<dbReference type="GO" id="GO:0032259">
    <property type="term" value="P:methylation"/>
    <property type="evidence" value="ECO:0007669"/>
    <property type="project" value="UniProtKB-KW"/>
</dbReference>
<keyword evidence="4 10" id="KW-0489">Methyltransferase</keyword>
<evidence type="ECO:0000256" key="7">
    <source>
        <dbReference type="ARBA" id="ARBA00022884"/>
    </source>
</evidence>
<dbReference type="RefSeq" id="WP_060544537.1">
    <property type="nucleotide sequence ID" value="NZ_CP013195.1"/>
</dbReference>
<dbReference type="GO" id="GO:0008168">
    <property type="term" value="F:methyltransferase activity"/>
    <property type="evidence" value="ECO:0007669"/>
    <property type="project" value="UniProtKB-KW"/>
</dbReference>
<dbReference type="GO" id="GO:0005737">
    <property type="term" value="C:cytoplasm"/>
    <property type="evidence" value="ECO:0007669"/>
    <property type="project" value="UniProtKB-SubCell"/>
</dbReference>
<evidence type="ECO:0000313" key="11">
    <source>
        <dbReference type="Proteomes" id="UP000056252"/>
    </source>
</evidence>
<evidence type="ECO:0000313" key="10">
    <source>
        <dbReference type="EMBL" id="ALO49846.1"/>
    </source>
</evidence>
<evidence type="ECO:0000256" key="3">
    <source>
        <dbReference type="ARBA" id="ARBA00022552"/>
    </source>
</evidence>
<keyword evidence="7" id="KW-0694">RNA-binding</keyword>
<dbReference type="PANTHER" id="PTHR42873:SF1">
    <property type="entry name" value="S-ADENOSYLMETHIONINE-DEPENDENT METHYLTRANSFERASE DOMAIN-CONTAINING PROTEIN"/>
    <property type="match status" value="1"/>
</dbReference>
<dbReference type="PROSITE" id="PS50890">
    <property type="entry name" value="PUA"/>
    <property type="match status" value="1"/>
</dbReference>
<evidence type="ECO:0000259" key="9">
    <source>
        <dbReference type="SMART" id="SM00359"/>
    </source>
</evidence>
<dbReference type="KEGG" id="peo:AS203_04015"/>
<evidence type="ECO:0000256" key="6">
    <source>
        <dbReference type="ARBA" id="ARBA00022691"/>
    </source>
</evidence>
<evidence type="ECO:0000256" key="4">
    <source>
        <dbReference type="ARBA" id="ARBA00022603"/>
    </source>
</evidence>
<dbReference type="InterPro" id="IPR002478">
    <property type="entry name" value="PUA"/>
</dbReference>
<dbReference type="InterPro" id="IPR036974">
    <property type="entry name" value="PUA_sf"/>
</dbReference>
<dbReference type="Pfam" id="PF10672">
    <property type="entry name" value="Methyltrans_SAM"/>
    <property type="match status" value="1"/>
</dbReference>
<dbReference type="GO" id="GO:0003723">
    <property type="term" value="F:RNA binding"/>
    <property type="evidence" value="ECO:0007669"/>
    <property type="project" value="UniProtKB-KW"/>
</dbReference>
<sequence>MNYKNVFLKRGKDESLKRFHPWVFSGAIERMDDGMTEGETVRVCTSDGDFIAVGHYQIGSIAIRVLSFRDVTIDADFWQNRLLSAFQMRMTIGVVGADGGNDTFRLVHGEGDLLPGLVIDCYGRTAVMQAHSVGMHLCRQEICEALLVVMGKRIDHVYYKSDTTLPFKAELGQENGFLVGGSQENTAVENGLKFHIDWLKGQKTGFFIDQRENRALLERYARGRQVLNVFCYTGGFSVYAMRGGAKLVHSVDSSAKAIELTNKNVEMNFPGDQRHEAFCEDAFKFLNAANGKYDLLILDPPAFAKRLTALRNALKGYTRLNAKGLERIKSGGLLFTFSCSQVVSKDHFRNAVFTAAAQAGRKVRILHQLHQPADHPINIYHPEGEYLKGLVLYVE</sequence>
<dbReference type="CDD" id="cd21153">
    <property type="entry name" value="PUA_RlmI"/>
    <property type="match status" value="1"/>
</dbReference>
<accession>A0A0S2KNF2</accession>
<keyword evidence="6" id="KW-0949">S-adenosyl-L-methionine</keyword>
<comment type="subcellular location">
    <subcellularLocation>
        <location evidence="1">Cytoplasm</location>
    </subcellularLocation>
</comment>
<dbReference type="Gene3D" id="3.40.50.150">
    <property type="entry name" value="Vaccinia Virus protein VP39"/>
    <property type="match status" value="1"/>
</dbReference>
<gene>
    <name evidence="10" type="ORF">AS203_04015</name>
</gene>
<dbReference type="SUPFAM" id="SSF88697">
    <property type="entry name" value="PUA domain-like"/>
    <property type="match status" value="1"/>
</dbReference>
<evidence type="ECO:0000256" key="1">
    <source>
        <dbReference type="ARBA" id="ARBA00004496"/>
    </source>
</evidence>